<name>A0A0M4M5D7_9SPHN</name>
<dbReference type="PROSITE" id="PS50111">
    <property type="entry name" value="CHEMOTAXIS_TRANSDUC_2"/>
    <property type="match status" value="1"/>
</dbReference>
<gene>
    <name evidence="6" type="ORF">AMC99_01952</name>
</gene>
<sequence length="342" mass="36347">MKFWQSADAALDAAEVDTIGMASEKSAEDEILALNQQLAIAEAALESERDQRREAEARAESFKAQATSLAQEFRASIAGVTTALGVAVEQLERSAHTMYDFARTTGSEIELARQEVEEASQRAQAIVRDADALHDSVTTVDIAWGFLARIGAEARATTQRSEATIGNLTQQSTGVGHVIGVISGISDQTRILALNATIEAARSGEAGRGFAVVANEVKQLADSVQSVTREATDLIKGIHTGTKETDLAVREVTAGMSRLIDSAEAIGVEVSEQMGQAKSIQASATGGAESVEKVARRCERVTKAAHHAFELSGEIESASVHLHSVVDELENATEKFLTRLSS</sequence>
<keyword evidence="4" id="KW-0175">Coiled coil</keyword>
<feature type="coiled-coil region" evidence="4">
    <location>
        <begin position="24"/>
        <end position="72"/>
    </location>
</feature>
<feature type="coiled-coil region" evidence="4">
    <location>
        <begin position="102"/>
        <end position="129"/>
    </location>
</feature>
<dbReference type="PATRIC" id="fig|361183.4.peg.1923"/>
<evidence type="ECO:0000256" key="4">
    <source>
        <dbReference type="SAM" id="Coils"/>
    </source>
</evidence>
<dbReference type="PRINTS" id="PR00260">
    <property type="entry name" value="CHEMTRNSDUCR"/>
</dbReference>
<evidence type="ECO:0000313" key="7">
    <source>
        <dbReference type="Proteomes" id="UP000057938"/>
    </source>
</evidence>
<dbReference type="EMBL" id="CP012669">
    <property type="protein sequence ID" value="ALE17240.1"/>
    <property type="molecule type" value="Genomic_DNA"/>
</dbReference>
<dbReference type="STRING" id="361183.AMC99_01952"/>
<dbReference type="GO" id="GO:0004888">
    <property type="term" value="F:transmembrane signaling receptor activity"/>
    <property type="evidence" value="ECO:0007669"/>
    <property type="project" value="InterPro"/>
</dbReference>
<dbReference type="SUPFAM" id="SSF58104">
    <property type="entry name" value="Methyl-accepting chemotaxis protein (MCP) signaling domain"/>
    <property type="match status" value="1"/>
</dbReference>
<evidence type="ECO:0000256" key="2">
    <source>
        <dbReference type="ARBA" id="ARBA00029447"/>
    </source>
</evidence>
<evidence type="ECO:0000259" key="5">
    <source>
        <dbReference type="PROSITE" id="PS50111"/>
    </source>
</evidence>
<evidence type="ECO:0000256" key="1">
    <source>
        <dbReference type="ARBA" id="ARBA00023224"/>
    </source>
</evidence>
<keyword evidence="7" id="KW-1185">Reference proteome</keyword>
<dbReference type="InterPro" id="IPR004089">
    <property type="entry name" value="MCPsignal_dom"/>
</dbReference>
<comment type="similarity">
    <text evidence="2">Belongs to the methyl-accepting chemotaxis (MCP) protein family.</text>
</comment>
<reference evidence="6 7" key="1">
    <citation type="submission" date="2015-09" db="EMBL/GenBank/DDBJ databases">
        <title>Complete genome sequence of a benzo[a]pyrene-degrading bacterium Altererythrobacter epoxidivorans CGMCC 1.7731T.</title>
        <authorList>
            <person name="Li Z."/>
            <person name="Cheng H."/>
            <person name="Huo Y."/>
            <person name="Xu X."/>
        </authorList>
    </citation>
    <scope>NUCLEOTIDE SEQUENCE [LARGE SCALE GENOMIC DNA]</scope>
    <source>
        <strain evidence="6 7">CGMCC 1.7731</strain>
    </source>
</reference>
<organism evidence="6 7">
    <name type="scientific">Altererythrobacter epoxidivorans</name>
    <dbReference type="NCBI Taxonomy" id="361183"/>
    <lineage>
        <taxon>Bacteria</taxon>
        <taxon>Pseudomonadati</taxon>
        <taxon>Pseudomonadota</taxon>
        <taxon>Alphaproteobacteria</taxon>
        <taxon>Sphingomonadales</taxon>
        <taxon>Erythrobacteraceae</taxon>
        <taxon>Altererythrobacter</taxon>
    </lineage>
</organism>
<evidence type="ECO:0000256" key="3">
    <source>
        <dbReference type="PROSITE-ProRule" id="PRU00284"/>
    </source>
</evidence>
<dbReference type="InterPro" id="IPR004090">
    <property type="entry name" value="Chemotax_Me-accpt_rcpt"/>
</dbReference>
<dbReference type="OrthoDB" id="5292010at2"/>
<evidence type="ECO:0000313" key="6">
    <source>
        <dbReference type="EMBL" id="ALE17240.1"/>
    </source>
</evidence>
<dbReference type="GO" id="GO:0016020">
    <property type="term" value="C:membrane"/>
    <property type="evidence" value="ECO:0007669"/>
    <property type="project" value="InterPro"/>
</dbReference>
<dbReference type="Pfam" id="PF00015">
    <property type="entry name" value="MCPsignal"/>
    <property type="match status" value="1"/>
</dbReference>
<accession>A0A0M4M5D7</accession>
<dbReference type="PANTHER" id="PTHR32089:SF112">
    <property type="entry name" value="LYSOZYME-LIKE PROTEIN-RELATED"/>
    <property type="match status" value="1"/>
</dbReference>
<dbReference type="RefSeq" id="WP_061925969.1">
    <property type="nucleotide sequence ID" value="NZ_CP012669.1"/>
</dbReference>
<proteinExistence type="inferred from homology"/>
<dbReference type="Gene3D" id="1.10.287.950">
    <property type="entry name" value="Methyl-accepting chemotaxis protein"/>
    <property type="match status" value="1"/>
</dbReference>
<keyword evidence="1 3" id="KW-0807">Transducer</keyword>
<dbReference type="Proteomes" id="UP000057938">
    <property type="component" value="Chromosome"/>
</dbReference>
<protein>
    <submittedName>
        <fullName evidence="6">Methyl-accepting chemotaxis protein</fullName>
    </submittedName>
</protein>
<dbReference type="PANTHER" id="PTHR32089">
    <property type="entry name" value="METHYL-ACCEPTING CHEMOTAXIS PROTEIN MCPB"/>
    <property type="match status" value="1"/>
</dbReference>
<dbReference type="KEGG" id="aep:AMC99_01952"/>
<feature type="domain" description="Methyl-accepting transducer" evidence="5">
    <location>
        <begin position="80"/>
        <end position="323"/>
    </location>
</feature>
<dbReference type="SMART" id="SM00283">
    <property type="entry name" value="MA"/>
    <property type="match status" value="1"/>
</dbReference>
<dbReference type="AlphaFoldDB" id="A0A0M4M5D7"/>
<dbReference type="GO" id="GO:0006935">
    <property type="term" value="P:chemotaxis"/>
    <property type="evidence" value="ECO:0007669"/>
    <property type="project" value="InterPro"/>
</dbReference>
<dbReference type="GO" id="GO:0007165">
    <property type="term" value="P:signal transduction"/>
    <property type="evidence" value="ECO:0007669"/>
    <property type="project" value="UniProtKB-KW"/>
</dbReference>